<dbReference type="CDD" id="cd18799">
    <property type="entry name" value="SF2_C_EcoAI-like"/>
    <property type="match status" value="1"/>
</dbReference>
<dbReference type="GO" id="GO:0005759">
    <property type="term" value="C:mitochondrial matrix"/>
    <property type="evidence" value="ECO:0007669"/>
    <property type="project" value="TreeGrafter"/>
</dbReference>
<dbReference type="AlphaFoldDB" id="A0A1M8A8C4"/>
<dbReference type="Pfam" id="PF00271">
    <property type="entry name" value="Helicase_C"/>
    <property type="match status" value="1"/>
</dbReference>
<accession>A0A1M8A8C4</accession>
<keyword evidence="1 4" id="KW-0547">Nucleotide-binding</keyword>
<organism evidence="4 5">
    <name type="scientific">Malassezia sympodialis (strain ATCC 42132)</name>
    <name type="common">Atopic eczema-associated yeast</name>
    <dbReference type="NCBI Taxonomy" id="1230383"/>
    <lineage>
        <taxon>Eukaryota</taxon>
        <taxon>Fungi</taxon>
        <taxon>Dikarya</taxon>
        <taxon>Basidiomycota</taxon>
        <taxon>Ustilaginomycotina</taxon>
        <taxon>Malasseziomycetes</taxon>
        <taxon>Malasseziales</taxon>
        <taxon>Malasseziaceae</taxon>
        <taxon>Malassezia</taxon>
    </lineage>
</organism>
<dbReference type="InterPro" id="IPR027417">
    <property type="entry name" value="P-loop_NTPase"/>
</dbReference>
<dbReference type="PANTHER" id="PTHR47396">
    <property type="entry name" value="TYPE I RESTRICTION ENZYME ECOKI R PROTEIN"/>
    <property type="match status" value="1"/>
</dbReference>
<dbReference type="GO" id="GO:0000403">
    <property type="term" value="F:Y-form DNA binding"/>
    <property type="evidence" value="ECO:0007669"/>
    <property type="project" value="TreeGrafter"/>
</dbReference>
<name>A0A1M8A8C4_MALS4</name>
<dbReference type="OMA" id="HIDCILL"/>
<evidence type="ECO:0000259" key="3">
    <source>
        <dbReference type="PROSITE" id="PS51194"/>
    </source>
</evidence>
<keyword evidence="5" id="KW-1185">Reference proteome</keyword>
<dbReference type="Pfam" id="PF04851">
    <property type="entry name" value="ResIII"/>
    <property type="match status" value="1"/>
</dbReference>
<dbReference type="GO" id="GO:0070125">
    <property type="term" value="P:mitochondrial translational elongation"/>
    <property type="evidence" value="ECO:0007669"/>
    <property type="project" value="TreeGrafter"/>
</dbReference>
<feature type="domain" description="Helicase ATP-binding" evidence="2">
    <location>
        <begin position="52"/>
        <end position="225"/>
    </location>
</feature>
<keyword evidence="1 4" id="KW-0067">ATP-binding</keyword>
<dbReference type="PANTHER" id="PTHR47396:SF1">
    <property type="entry name" value="ATP-DEPENDENT HELICASE IRC3-RELATED"/>
    <property type="match status" value="1"/>
</dbReference>
<dbReference type="Gene3D" id="3.40.50.300">
    <property type="entry name" value="P-loop containing nucleotide triphosphate hydrolases"/>
    <property type="match status" value="2"/>
</dbReference>
<dbReference type="GO" id="GO:0005524">
    <property type="term" value="F:ATP binding"/>
    <property type="evidence" value="ECO:0007669"/>
    <property type="project" value="InterPro"/>
</dbReference>
<keyword evidence="1 4" id="KW-0378">Hydrolase</keyword>
<dbReference type="PROSITE" id="PS51194">
    <property type="entry name" value="HELICASE_CTER"/>
    <property type="match status" value="1"/>
</dbReference>
<dbReference type="SUPFAM" id="SSF52540">
    <property type="entry name" value="P-loop containing nucleoside triphosphate hydrolases"/>
    <property type="match status" value="1"/>
</dbReference>
<dbReference type="GO" id="GO:0036121">
    <property type="term" value="F:double-stranded DNA helicase activity"/>
    <property type="evidence" value="ECO:0007669"/>
    <property type="project" value="TreeGrafter"/>
</dbReference>
<evidence type="ECO:0000313" key="4">
    <source>
        <dbReference type="EMBL" id="SHO78669.1"/>
    </source>
</evidence>
<sequence length="655" mass="73712">MWWRPGAGVGASAAMRRRAAWLPLVERLSTRSLSQNVTLRPYQQECVGACLQALERGCRRMGVSSPTGSGKTTIFTELISRIKPENDRATQALILVNGVTLARQAVERVRHMFPDWRVEMEQGSKHVATGHADVTVAMVQTIRQPERLSKFDPRRLKCVIVDEAHHATSASYLSVLSHFNCDIQSLNLEKISEKECNVPIIGFSATFTRHDGVSLGQVFEEIVFHKDFLDMIDEQWLCPIRFTLIRADMDLTEVASTASDYVISSLAKVVNQPDITSLVVRSWIDLAWKVRKATLVFAVDIHHIRAIVDEFKARGIDARAIHSGMSHREREQVLVAFHNGAFPVLVNCAILTEGADVPHIDCILLLRPTKSRNLYSQMIGRGMRLAQGKNDCLIMDVVGNTQNELACSPKLYGLEECVHVQASVEDATPPYARRATPNIPSHSNSFMDPPQDVIFVNFDDPRELQRAMSAHAPSSLEKLSSFAWVDCGLNLYILGSWDGAYMKLFKERDQWLGYFISRNPEFWKDYAAGLPTSSPYYKRKVLASDDFAHAMHAAETFMIKLFQAHQRSPKWLWRTARWRSMPATARSRATLQRLLDRGVESNAVVPPDVTQGAVHRALIRLRHGGKAQWKSAMKRRNKAQLRAKGQSVQVGPLGR</sequence>
<dbReference type="InterPro" id="IPR006935">
    <property type="entry name" value="Helicase/UvrB_N"/>
</dbReference>
<evidence type="ECO:0000256" key="1">
    <source>
        <dbReference type="ARBA" id="ARBA00022806"/>
    </source>
</evidence>
<dbReference type="EMBL" id="LT671824">
    <property type="protein sequence ID" value="SHO78669.1"/>
    <property type="molecule type" value="Genomic_DNA"/>
</dbReference>
<evidence type="ECO:0000259" key="2">
    <source>
        <dbReference type="PROSITE" id="PS51192"/>
    </source>
</evidence>
<dbReference type="VEuPathDB" id="FungiDB:MSYG_3016"/>
<dbReference type="InterPro" id="IPR050742">
    <property type="entry name" value="Helicase_Restrict-Modif_Enz"/>
</dbReference>
<keyword evidence="1 4" id="KW-0347">Helicase</keyword>
<dbReference type="PROSITE" id="PS51192">
    <property type="entry name" value="HELICASE_ATP_BIND_1"/>
    <property type="match status" value="1"/>
</dbReference>
<evidence type="ECO:0000313" key="5">
    <source>
        <dbReference type="Proteomes" id="UP000186303"/>
    </source>
</evidence>
<dbReference type="Proteomes" id="UP000186303">
    <property type="component" value="Chromosome 4"/>
</dbReference>
<dbReference type="GO" id="GO:0016787">
    <property type="term" value="F:hydrolase activity"/>
    <property type="evidence" value="ECO:0007669"/>
    <property type="project" value="InterPro"/>
</dbReference>
<reference evidence="5" key="1">
    <citation type="journal article" date="2017" name="Nucleic Acids Res.">
        <title>Proteogenomics produces comprehensive and highly accurate protein-coding gene annotation in a complete genome assembly of Malassezia sympodialis.</title>
        <authorList>
            <person name="Zhu Y."/>
            <person name="Engstroem P.G."/>
            <person name="Tellgren-Roth C."/>
            <person name="Baudo C.D."/>
            <person name="Kennell J.C."/>
            <person name="Sun S."/>
            <person name="Billmyre R.B."/>
            <person name="Schroeder M.S."/>
            <person name="Andersson A."/>
            <person name="Holm T."/>
            <person name="Sigurgeirsson B."/>
            <person name="Wu G."/>
            <person name="Sankaranarayanan S.R."/>
            <person name="Siddharthan R."/>
            <person name="Sanyal K."/>
            <person name="Lundeberg J."/>
            <person name="Nystedt B."/>
            <person name="Boekhout T."/>
            <person name="Dawson T.L. Jr."/>
            <person name="Heitman J."/>
            <person name="Scheynius A."/>
            <person name="Lehtioe J."/>
        </authorList>
    </citation>
    <scope>NUCLEOTIDE SEQUENCE [LARGE SCALE GENOMIC DNA]</scope>
    <source>
        <strain evidence="5">ATCC 42132</strain>
    </source>
</reference>
<dbReference type="InterPro" id="IPR001650">
    <property type="entry name" value="Helicase_C-like"/>
</dbReference>
<dbReference type="SMART" id="SM00490">
    <property type="entry name" value="HELICc"/>
    <property type="match status" value="1"/>
</dbReference>
<feature type="domain" description="Helicase C-terminal" evidence="3">
    <location>
        <begin position="285"/>
        <end position="428"/>
    </location>
</feature>
<dbReference type="OrthoDB" id="270584at2759"/>
<gene>
    <name evidence="4" type="ORF">MSYG_3016</name>
</gene>
<proteinExistence type="predicted"/>
<dbReference type="STRING" id="1230383.A0A1M8A8C4"/>
<dbReference type="GO" id="GO:0061749">
    <property type="term" value="F:forked DNA-dependent helicase activity"/>
    <property type="evidence" value="ECO:0007669"/>
    <property type="project" value="TreeGrafter"/>
</dbReference>
<dbReference type="InterPro" id="IPR014001">
    <property type="entry name" value="Helicase_ATP-bd"/>
</dbReference>
<dbReference type="SMART" id="SM00487">
    <property type="entry name" value="DEXDc"/>
    <property type="match status" value="1"/>
</dbReference>
<dbReference type="GO" id="GO:0032042">
    <property type="term" value="P:mitochondrial DNA metabolic process"/>
    <property type="evidence" value="ECO:0007669"/>
    <property type="project" value="TreeGrafter"/>
</dbReference>
<protein>
    <submittedName>
        <fullName evidence="4">Similar to S.cerevisiae protein IRC3 (Double-stranded DNA-dependent helicase of the DExH/D-box family)</fullName>
    </submittedName>
</protein>